<comment type="caution">
    <text evidence="1">The sequence shown here is derived from an EMBL/GenBank/DDBJ whole genome shotgun (WGS) entry which is preliminary data.</text>
</comment>
<evidence type="ECO:0000313" key="1">
    <source>
        <dbReference type="EMBL" id="OYQ36031.1"/>
    </source>
</evidence>
<dbReference type="InterPro" id="IPR035093">
    <property type="entry name" value="RelE/ParE_toxin_dom_sf"/>
</dbReference>
<dbReference type="Proteomes" id="UP000216998">
    <property type="component" value="Unassembled WGS sequence"/>
</dbReference>
<protein>
    <submittedName>
        <fullName evidence="1">Plasmid stabilization system</fullName>
    </submittedName>
</protein>
<dbReference type="OrthoDB" id="428094at2"/>
<organism evidence="1 2">
    <name type="scientific">Niveispirillum lacus</name>
    <dbReference type="NCBI Taxonomy" id="1981099"/>
    <lineage>
        <taxon>Bacteria</taxon>
        <taxon>Pseudomonadati</taxon>
        <taxon>Pseudomonadota</taxon>
        <taxon>Alphaproteobacteria</taxon>
        <taxon>Rhodospirillales</taxon>
        <taxon>Azospirillaceae</taxon>
        <taxon>Niveispirillum</taxon>
    </lineage>
</organism>
<sequence length="83" mass="9454">MKLIILSGAQKTLRSMPKHDAMAMLGKLHLFAADPYARHAWAKSFGDGDGRIRHGDWRALYQIDNGVMTVTITRVGNRREIYR</sequence>
<dbReference type="SUPFAM" id="SSF143011">
    <property type="entry name" value="RelE-like"/>
    <property type="match status" value="1"/>
</dbReference>
<keyword evidence="2" id="KW-1185">Reference proteome</keyword>
<dbReference type="Gene3D" id="3.30.2310.20">
    <property type="entry name" value="RelE-like"/>
    <property type="match status" value="1"/>
</dbReference>
<evidence type="ECO:0000313" key="2">
    <source>
        <dbReference type="Proteomes" id="UP000216998"/>
    </source>
</evidence>
<gene>
    <name evidence="1" type="ORF">CHU95_06505</name>
</gene>
<reference evidence="1 2" key="1">
    <citation type="submission" date="2017-07" db="EMBL/GenBank/DDBJ databases">
        <title>Niveispirillum cyanobacteriorum sp. nov., isolated from cyanobacterial aggregates in a eutrophic lake.</title>
        <authorList>
            <person name="Cai H."/>
        </authorList>
    </citation>
    <scope>NUCLEOTIDE SEQUENCE [LARGE SCALE GENOMIC DNA]</scope>
    <source>
        <strain evidence="2">TH1-14</strain>
    </source>
</reference>
<accession>A0A255Z3M5</accession>
<dbReference type="AlphaFoldDB" id="A0A255Z3M5"/>
<name>A0A255Z3M5_9PROT</name>
<proteinExistence type="predicted"/>
<dbReference type="EMBL" id="NOXU01000024">
    <property type="protein sequence ID" value="OYQ36031.1"/>
    <property type="molecule type" value="Genomic_DNA"/>
</dbReference>